<reference evidence="1 2" key="1">
    <citation type="submission" date="2018-08" db="EMBL/GenBank/DDBJ databases">
        <title>A genome reference for cultivated species of the human gut microbiota.</title>
        <authorList>
            <person name="Zou Y."/>
            <person name="Xue W."/>
            <person name="Luo G."/>
        </authorList>
    </citation>
    <scope>NUCLEOTIDE SEQUENCE [LARGE SCALE GENOMIC DNA]</scope>
    <source>
        <strain evidence="1 2">AF18-38</strain>
    </source>
</reference>
<gene>
    <name evidence="1" type="ORF">DWX18_09450</name>
</gene>
<evidence type="ECO:0000313" key="1">
    <source>
        <dbReference type="EMBL" id="RGT59453.1"/>
    </source>
</evidence>
<evidence type="ECO:0000313" key="2">
    <source>
        <dbReference type="Proteomes" id="UP000284046"/>
    </source>
</evidence>
<dbReference type="Pfam" id="PF14337">
    <property type="entry name" value="Abi_alpha"/>
    <property type="match status" value="1"/>
</dbReference>
<protein>
    <submittedName>
        <fullName evidence="1">DUF4393 domain-containing protein</fullName>
    </submittedName>
</protein>
<dbReference type="Gene3D" id="3.30.110.190">
    <property type="match status" value="1"/>
</dbReference>
<name>A0A412PL56_STRAP</name>
<accession>A0A412PL56</accession>
<sequence>MLDNPTIQTILTSALTTLSTGAIQKANNPARAIDDLMVLMGFEKFHAWAERTRMKHTTNLEDFKQKLADEITQIVLENIDNLKEPNLSIAGPALETAKFYLEENELRSMFSKLIASSMDKSKNEFCHPSFVEIIKQLDQVDAQNFNIMSNLYQEQGFIPTVKYFTAEIGVNKPIDHIIDHVFVNNLEQRNITLQSSSLTNLLRLGLIDIDYKKHVPDEYYHDLLHNSFVDEQNKKLALENKRILSHLGIIQLTLFGVRFSKACLSNIS</sequence>
<proteinExistence type="predicted"/>
<dbReference type="RefSeq" id="WP_118138909.1">
    <property type="nucleotide sequence ID" value="NZ_JAPAHZ010000001.1"/>
</dbReference>
<comment type="caution">
    <text evidence="1">The sequence shown here is derived from an EMBL/GenBank/DDBJ whole genome shotgun (WGS) entry which is preliminary data.</text>
</comment>
<dbReference type="AlphaFoldDB" id="A0A412PL56"/>
<dbReference type="Proteomes" id="UP000284046">
    <property type="component" value="Unassembled WGS sequence"/>
</dbReference>
<dbReference type="EMBL" id="QRWZ01000017">
    <property type="protein sequence ID" value="RGT59453.1"/>
    <property type="molecule type" value="Genomic_DNA"/>
</dbReference>
<dbReference type="InterPro" id="IPR025506">
    <property type="entry name" value="Abi_alpha"/>
</dbReference>
<organism evidence="1 2">
    <name type="scientific">Streptococcus anginosus</name>
    <dbReference type="NCBI Taxonomy" id="1328"/>
    <lineage>
        <taxon>Bacteria</taxon>
        <taxon>Bacillati</taxon>
        <taxon>Bacillota</taxon>
        <taxon>Bacilli</taxon>
        <taxon>Lactobacillales</taxon>
        <taxon>Streptococcaceae</taxon>
        <taxon>Streptococcus</taxon>
        <taxon>Streptococcus anginosus group</taxon>
    </lineage>
</organism>